<sequence length="691" mass="76361">MATNMEVSSIGSDGFSAPFDSRDAENLVLSDGAGDEVASSDGTGDDSELRSSELGLRGLSVEFLRTAFLDKARDAGLDPATASFTEVEAAVFNPESAHRVCPRDGLSGCAYVDAVWQHEDEARGENTGAGEPSCLSVRRATHMLSYTWAYTLAPTVGSLEAFCARSHFCPPLMFIWLCCACVNQHRVRAELRAGKAVSTKDFLEMFGSRVAAIGNVLALFAPLRKPLYTKRVWCVFELHLASLLAARNQCTFHILLAPGDLVAFQKSIPEGKATIAIRETTASIDIETTQATVQADRDYILGLIREEGLGLPGFNEMVRADLQTLLTNEAERLLLEQYAGAPWTEAAASSWRHVVRLLRRNHLDDRALSLGSKGMKLQQVAIASGSYFPLQAGMELVMECGILEFFTGMEGCHQTLENALQACLGADLGGTNTEANLLNVLACADKQRSLFETQPRTRAAWRRSATRKLARCLLLMSKFRETNGFDACSIHIQRNASVNLGRVRTLELQERVRAGGQVLSEDFRKVNRHFENALELHRSKVEVEDLLPVSLCLGWGKLKLLEHDWAGAELWLSEGRKVGHLGHALHCPEHADMMTRLAEAQARRGKLDEALNSYVEALAIWDSLACQRCQTQAVEQSYRQQGSAPASASLLQEASFNLCPKAAEVERFERILRLRENLLCRRCLWISTRWC</sequence>
<evidence type="ECO:0000313" key="3">
    <source>
        <dbReference type="Proteomes" id="UP000626109"/>
    </source>
</evidence>
<dbReference type="EMBL" id="CAJNNW010032237">
    <property type="protein sequence ID" value="CAE8711883.1"/>
    <property type="molecule type" value="Genomic_DNA"/>
</dbReference>
<reference evidence="2" key="1">
    <citation type="submission" date="2021-02" db="EMBL/GenBank/DDBJ databases">
        <authorList>
            <person name="Dougan E. K."/>
            <person name="Rhodes N."/>
            <person name="Thang M."/>
            <person name="Chan C."/>
        </authorList>
    </citation>
    <scope>NUCLEOTIDE SEQUENCE</scope>
</reference>
<name>A0A813KZG7_POLGL</name>
<protein>
    <submittedName>
        <fullName evidence="2">Uncharacterized protein</fullName>
    </submittedName>
</protein>
<dbReference type="Proteomes" id="UP000626109">
    <property type="component" value="Unassembled WGS sequence"/>
</dbReference>
<dbReference type="AlphaFoldDB" id="A0A813KZG7"/>
<accession>A0A813KZG7</accession>
<organism evidence="2 3">
    <name type="scientific">Polarella glacialis</name>
    <name type="common">Dinoflagellate</name>
    <dbReference type="NCBI Taxonomy" id="89957"/>
    <lineage>
        <taxon>Eukaryota</taxon>
        <taxon>Sar</taxon>
        <taxon>Alveolata</taxon>
        <taxon>Dinophyceae</taxon>
        <taxon>Suessiales</taxon>
        <taxon>Suessiaceae</taxon>
        <taxon>Polarella</taxon>
    </lineage>
</organism>
<dbReference type="InterPro" id="IPR011990">
    <property type="entry name" value="TPR-like_helical_dom_sf"/>
</dbReference>
<dbReference type="SUPFAM" id="SSF48452">
    <property type="entry name" value="TPR-like"/>
    <property type="match status" value="1"/>
</dbReference>
<evidence type="ECO:0000256" key="1">
    <source>
        <dbReference type="SAM" id="MobiDB-lite"/>
    </source>
</evidence>
<feature type="region of interest" description="Disordered" evidence="1">
    <location>
        <begin position="26"/>
        <end position="51"/>
    </location>
</feature>
<proteinExistence type="predicted"/>
<dbReference type="Gene3D" id="1.25.40.10">
    <property type="entry name" value="Tetratricopeptide repeat domain"/>
    <property type="match status" value="1"/>
</dbReference>
<evidence type="ECO:0000313" key="2">
    <source>
        <dbReference type="EMBL" id="CAE8711883.1"/>
    </source>
</evidence>
<comment type="caution">
    <text evidence="2">The sequence shown here is derived from an EMBL/GenBank/DDBJ whole genome shotgun (WGS) entry which is preliminary data.</text>
</comment>
<gene>
    <name evidence="2" type="ORF">PGLA2088_LOCUS36720</name>
</gene>